<dbReference type="SUPFAM" id="SSF58104">
    <property type="entry name" value="Methyl-accepting chemotaxis protein (MCP) signaling domain"/>
    <property type="match status" value="1"/>
</dbReference>
<comment type="caution">
    <text evidence="1">The sequence shown here is derived from an EMBL/GenBank/DDBJ whole genome shotgun (WGS) entry which is preliminary data.</text>
</comment>
<dbReference type="PRINTS" id="PR00260">
    <property type="entry name" value="CHEMTRNSDUCR"/>
</dbReference>
<dbReference type="PROSITE" id="PS50111">
    <property type="entry name" value="CHEMOTAXIS_TRANSDUC_2"/>
    <property type="match status" value="1"/>
</dbReference>
<dbReference type="PANTHER" id="PTHR32089">
    <property type="entry name" value="METHYL-ACCEPTING CHEMOTAXIS PROTEIN MCPB"/>
    <property type="match status" value="1"/>
</dbReference>
<accession>A0ABV2C006</accession>
<dbReference type="InterPro" id="IPR003660">
    <property type="entry name" value="HAMP_dom"/>
</dbReference>
<evidence type="ECO:0000313" key="1">
    <source>
        <dbReference type="EMBL" id="MET1257107.1"/>
    </source>
</evidence>
<dbReference type="Pfam" id="PF00672">
    <property type="entry name" value="HAMP"/>
    <property type="match status" value="1"/>
</dbReference>
<dbReference type="CDD" id="cd06225">
    <property type="entry name" value="HAMP"/>
    <property type="match status" value="1"/>
</dbReference>
<dbReference type="PROSITE" id="PS50885">
    <property type="entry name" value="HAMP"/>
    <property type="match status" value="1"/>
</dbReference>
<dbReference type="Gene3D" id="3.30.450.20">
    <property type="entry name" value="PAS domain"/>
    <property type="match status" value="1"/>
</dbReference>
<gene>
    <name evidence="1" type="ORF">ABVT43_18330</name>
</gene>
<dbReference type="CDD" id="cd11386">
    <property type="entry name" value="MCP_signal"/>
    <property type="match status" value="1"/>
</dbReference>
<keyword evidence="2" id="KW-1185">Reference proteome</keyword>
<protein>
    <submittedName>
        <fullName evidence="1">Methyl-accepting chemotaxis protein</fullName>
    </submittedName>
</protein>
<dbReference type="Gene3D" id="1.10.287.950">
    <property type="entry name" value="Methyl-accepting chemotaxis protein"/>
    <property type="match status" value="1"/>
</dbReference>
<evidence type="ECO:0000313" key="2">
    <source>
        <dbReference type="Proteomes" id="UP001548189"/>
    </source>
</evidence>
<dbReference type="SMART" id="SM00304">
    <property type="entry name" value="HAMP"/>
    <property type="match status" value="2"/>
</dbReference>
<dbReference type="Pfam" id="PF00015">
    <property type="entry name" value="MCPsignal"/>
    <property type="match status" value="1"/>
</dbReference>
<name>A0ABV2C006_9GAMM</name>
<dbReference type="PANTHER" id="PTHR32089:SF120">
    <property type="entry name" value="METHYL-ACCEPTING CHEMOTAXIS PROTEIN TLPQ"/>
    <property type="match status" value="1"/>
</dbReference>
<dbReference type="InterPro" id="IPR004090">
    <property type="entry name" value="Chemotax_Me-accpt_rcpt"/>
</dbReference>
<dbReference type="SMART" id="SM00283">
    <property type="entry name" value="MA"/>
    <property type="match status" value="1"/>
</dbReference>
<organism evidence="1 2">
    <name type="scientific">Aliikangiella maris</name>
    <dbReference type="NCBI Taxonomy" id="3162458"/>
    <lineage>
        <taxon>Bacteria</taxon>
        <taxon>Pseudomonadati</taxon>
        <taxon>Pseudomonadota</taxon>
        <taxon>Gammaproteobacteria</taxon>
        <taxon>Oceanospirillales</taxon>
        <taxon>Pleioneaceae</taxon>
        <taxon>Aliikangiella</taxon>
    </lineage>
</organism>
<proteinExistence type="predicted"/>
<sequence>MNLKHKILFGAIFLATIPVIITSFVISQHATSSSEISQHESARSRLVAVRDITKSRIEDYFTLIRKQVDTLSKNRMVVEAAKDFQLSFGNYKSEITFNRSNALSQLSQYYTQQFGAEYQQRNSLDKSPENSWLNQLDDDSIALQFKLIANSNFPLGEKDKLADMQDASEYAIHHSRYHPVFRDYLQQFGYYDIFIADINTGDIIYSVFKELDYSTSLINGPFAQSGIGQAFNQAKNTRATYITDFSPYSPSYEDPAAFIATPISDAGRIIGILIFQMPIDRINQIMTYNGNWQTMGLGNSGESYIVGPDKKARTLSRFLIEDKNDYLKTLSQSGLSDAVLKVITTKNTNIGLQPVETPGVGKALAGSEGFEIFNDYRDIPVLSAYAPLNIEGLNWVILSEVDKEEAFLPSQKLSNDILYASIIVSIIVATFGVIFGIFFAKRITRPILDLSTLLQNIQKTSDLTIRSKNHDTDEIGEASQSLNKMLEQFHDGMQHVAKSSTQIAQTTETTLSISAETQKNIDEQRTSTEMVATAINQMTATVQEVTQNISKTSDSANRAFQETSSGDKVVKQTIQEILSFADNIQAAADAIEQLEQESENIGSVVDVIKSIADQTNLLALNAAIEAARAGEQGRGFAVVADEVRTLAGRTQESTEEINKMVERLQNGASGSVSLMKGNLSQIQQVVEQAQKAGKALTNISSAVNEINEMSTQIAVASEQQVRVTQDVSENIIQINSIAAKTVDDSRKTAKSSQSLAELAATLENLVHQFKL</sequence>
<dbReference type="EMBL" id="JBEVCJ010000035">
    <property type="protein sequence ID" value="MET1257107.1"/>
    <property type="molecule type" value="Genomic_DNA"/>
</dbReference>
<dbReference type="Proteomes" id="UP001548189">
    <property type="component" value="Unassembled WGS sequence"/>
</dbReference>
<dbReference type="InterPro" id="IPR004089">
    <property type="entry name" value="MCPsignal_dom"/>
</dbReference>
<reference evidence="1 2" key="1">
    <citation type="submission" date="2024-06" db="EMBL/GenBank/DDBJ databases">
        <authorList>
            <person name="Li F."/>
        </authorList>
    </citation>
    <scope>NUCLEOTIDE SEQUENCE [LARGE SCALE GENOMIC DNA]</scope>
    <source>
        <strain evidence="1 2">GXAS 311</strain>
    </source>
</reference>